<evidence type="ECO:0000256" key="6">
    <source>
        <dbReference type="ARBA" id="ARBA00023136"/>
    </source>
</evidence>
<dbReference type="OrthoDB" id="3936150at2759"/>
<keyword evidence="3" id="KW-0813">Transport</keyword>
<dbReference type="InterPro" id="IPR011701">
    <property type="entry name" value="MFS"/>
</dbReference>
<evidence type="ECO:0000313" key="10">
    <source>
        <dbReference type="Proteomes" id="UP000308652"/>
    </source>
</evidence>
<dbReference type="FunFam" id="1.20.1250.20:FF:000171">
    <property type="entry name" value="MFS general substrate transporter"/>
    <property type="match status" value="1"/>
</dbReference>
<keyword evidence="5 7" id="KW-1133">Transmembrane helix</keyword>
<evidence type="ECO:0000256" key="5">
    <source>
        <dbReference type="ARBA" id="ARBA00022989"/>
    </source>
</evidence>
<feature type="transmembrane region" description="Helical" evidence="7">
    <location>
        <begin position="394"/>
        <end position="416"/>
    </location>
</feature>
<evidence type="ECO:0000256" key="7">
    <source>
        <dbReference type="SAM" id="Phobius"/>
    </source>
</evidence>
<feature type="transmembrane region" description="Helical" evidence="7">
    <location>
        <begin position="353"/>
        <end position="374"/>
    </location>
</feature>
<feature type="transmembrane region" description="Helical" evidence="7">
    <location>
        <begin position="209"/>
        <end position="234"/>
    </location>
</feature>
<evidence type="ECO:0000256" key="2">
    <source>
        <dbReference type="ARBA" id="ARBA00008335"/>
    </source>
</evidence>
<dbReference type="Gene3D" id="1.20.1250.20">
    <property type="entry name" value="MFS general substrate transporter like domains"/>
    <property type="match status" value="1"/>
</dbReference>
<feature type="transmembrane region" description="Helical" evidence="7">
    <location>
        <begin position="254"/>
        <end position="273"/>
    </location>
</feature>
<protein>
    <submittedName>
        <fullName evidence="9">MFS general substrate transporter</fullName>
    </submittedName>
</protein>
<feature type="transmembrane region" description="Helical" evidence="7">
    <location>
        <begin position="436"/>
        <end position="454"/>
    </location>
</feature>
<dbReference type="InterPro" id="IPR020846">
    <property type="entry name" value="MFS_dom"/>
</dbReference>
<sequence>MSRSSHEYIPLLTMPVDTNDEQLGRTSLSQGNKSNVDANVEIKYISEEFIQHDLQKSVDRAYERKCALINKCLQEEIGFGPYQKQLFMLTGLGWLADNMWFQAVAVALPQVQKELHPSRIEFTTLSLYAGLAIGASAWGVMADIIGRKLSFNITLFLAGVFGVAAGAAPNFVAFASLVGCIGFGVGGNLPVDGALYLEHIPQSHQWTLTLLSTWWAIGQLIASLVAWALIGNFSCDISASDGKCLKADNMGWRYTMYTLGCLTLIMFILRFFLFDLQESSKYLIGKKRDAEAIKVLEHLAKKNNRTITLTLEKLLAVEDGDNVPPKTILEILKGSFSTFSLSHIRPLFAGRKLAINSSITIFIWGLIGLASPLFNAFLPLYLAGRVSSNDSTSVTYRNATIVSIMGIPGSFIACLVVDWRRRSTGSRKWSIGGRKLTMAVSTLVTGIFLFLFTTSKSEGAVLGYSCVSSLTQNAMFGVLYAYTPEVFPAPHRGTGDALASSFNRCTGLLGPVIKIATTSAVGTGLADSVANGSVFVSASLYVVASIFMMLLPIETAGKAAL</sequence>
<dbReference type="PANTHER" id="PTHR23511:SF5">
    <property type="entry name" value="MAJOR FACILITATOR-TYPE TRANSPORTER HXNZ-RELATED"/>
    <property type="match status" value="1"/>
</dbReference>
<gene>
    <name evidence="9" type="ORF">BDQ12DRAFT_689477</name>
</gene>
<evidence type="ECO:0000256" key="3">
    <source>
        <dbReference type="ARBA" id="ARBA00022448"/>
    </source>
</evidence>
<name>A0A5C3LQG4_9AGAR</name>
<keyword evidence="10" id="KW-1185">Reference proteome</keyword>
<dbReference type="Proteomes" id="UP000308652">
    <property type="component" value="Unassembled WGS sequence"/>
</dbReference>
<evidence type="ECO:0000256" key="4">
    <source>
        <dbReference type="ARBA" id="ARBA00022692"/>
    </source>
</evidence>
<dbReference type="PANTHER" id="PTHR23511">
    <property type="entry name" value="SYNAPTIC VESICLE GLYCOPROTEIN 2"/>
    <property type="match status" value="1"/>
</dbReference>
<dbReference type="Pfam" id="PF07690">
    <property type="entry name" value="MFS_1"/>
    <property type="match status" value="1"/>
</dbReference>
<dbReference type="GO" id="GO:0022857">
    <property type="term" value="F:transmembrane transporter activity"/>
    <property type="evidence" value="ECO:0007669"/>
    <property type="project" value="InterPro"/>
</dbReference>
<dbReference type="GO" id="GO:0016020">
    <property type="term" value="C:membrane"/>
    <property type="evidence" value="ECO:0007669"/>
    <property type="project" value="UniProtKB-SubCell"/>
</dbReference>
<dbReference type="InterPro" id="IPR036259">
    <property type="entry name" value="MFS_trans_sf"/>
</dbReference>
<proteinExistence type="inferred from homology"/>
<feature type="transmembrane region" description="Helical" evidence="7">
    <location>
        <begin position="534"/>
        <end position="553"/>
    </location>
</feature>
<dbReference type="CDD" id="cd17316">
    <property type="entry name" value="MFS_SV2_like"/>
    <property type="match status" value="1"/>
</dbReference>
<dbReference type="STRING" id="68775.A0A5C3LQG4"/>
<reference evidence="9 10" key="1">
    <citation type="journal article" date="2019" name="Nat. Ecol. Evol.">
        <title>Megaphylogeny resolves global patterns of mushroom evolution.</title>
        <authorList>
            <person name="Varga T."/>
            <person name="Krizsan K."/>
            <person name="Foldi C."/>
            <person name="Dima B."/>
            <person name="Sanchez-Garcia M."/>
            <person name="Sanchez-Ramirez S."/>
            <person name="Szollosi G.J."/>
            <person name="Szarkandi J.G."/>
            <person name="Papp V."/>
            <person name="Albert L."/>
            <person name="Andreopoulos W."/>
            <person name="Angelini C."/>
            <person name="Antonin V."/>
            <person name="Barry K.W."/>
            <person name="Bougher N.L."/>
            <person name="Buchanan P."/>
            <person name="Buyck B."/>
            <person name="Bense V."/>
            <person name="Catcheside P."/>
            <person name="Chovatia M."/>
            <person name="Cooper J."/>
            <person name="Damon W."/>
            <person name="Desjardin D."/>
            <person name="Finy P."/>
            <person name="Geml J."/>
            <person name="Haridas S."/>
            <person name="Hughes K."/>
            <person name="Justo A."/>
            <person name="Karasinski D."/>
            <person name="Kautmanova I."/>
            <person name="Kiss B."/>
            <person name="Kocsube S."/>
            <person name="Kotiranta H."/>
            <person name="LaButti K.M."/>
            <person name="Lechner B.E."/>
            <person name="Liimatainen K."/>
            <person name="Lipzen A."/>
            <person name="Lukacs Z."/>
            <person name="Mihaltcheva S."/>
            <person name="Morgado L.N."/>
            <person name="Niskanen T."/>
            <person name="Noordeloos M.E."/>
            <person name="Ohm R.A."/>
            <person name="Ortiz-Santana B."/>
            <person name="Ovrebo C."/>
            <person name="Racz N."/>
            <person name="Riley R."/>
            <person name="Savchenko A."/>
            <person name="Shiryaev A."/>
            <person name="Soop K."/>
            <person name="Spirin V."/>
            <person name="Szebenyi C."/>
            <person name="Tomsovsky M."/>
            <person name="Tulloss R.E."/>
            <person name="Uehling J."/>
            <person name="Grigoriev I.V."/>
            <person name="Vagvolgyi C."/>
            <person name="Papp T."/>
            <person name="Martin F.M."/>
            <person name="Miettinen O."/>
            <person name="Hibbett D.S."/>
            <person name="Nagy L.G."/>
        </authorList>
    </citation>
    <scope>NUCLEOTIDE SEQUENCE [LARGE SCALE GENOMIC DNA]</scope>
    <source>
        <strain evidence="9 10">CBS 166.37</strain>
    </source>
</reference>
<accession>A0A5C3LQG4</accession>
<feature type="domain" description="Major facilitator superfamily (MFS) profile" evidence="8">
    <location>
        <begin position="86"/>
        <end position="556"/>
    </location>
</feature>
<feature type="transmembrane region" description="Helical" evidence="7">
    <location>
        <begin position="125"/>
        <end position="142"/>
    </location>
</feature>
<evidence type="ECO:0000256" key="1">
    <source>
        <dbReference type="ARBA" id="ARBA00004141"/>
    </source>
</evidence>
<feature type="transmembrane region" description="Helical" evidence="7">
    <location>
        <begin position="149"/>
        <end position="168"/>
    </location>
</feature>
<evidence type="ECO:0000259" key="8">
    <source>
        <dbReference type="PROSITE" id="PS50850"/>
    </source>
</evidence>
<dbReference type="PROSITE" id="PS50850">
    <property type="entry name" value="MFS"/>
    <property type="match status" value="1"/>
</dbReference>
<dbReference type="AlphaFoldDB" id="A0A5C3LQG4"/>
<keyword evidence="4 7" id="KW-0812">Transmembrane</keyword>
<dbReference type="SUPFAM" id="SSF103473">
    <property type="entry name" value="MFS general substrate transporter"/>
    <property type="match status" value="1"/>
</dbReference>
<comment type="similarity">
    <text evidence="2">Belongs to the major facilitator superfamily.</text>
</comment>
<evidence type="ECO:0000313" key="9">
    <source>
        <dbReference type="EMBL" id="TFK34553.1"/>
    </source>
</evidence>
<dbReference type="EMBL" id="ML213630">
    <property type="protein sequence ID" value="TFK34553.1"/>
    <property type="molecule type" value="Genomic_DNA"/>
</dbReference>
<feature type="transmembrane region" description="Helical" evidence="7">
    <location>
        <begin position="174"/>
        <end position="197"/>
    </location>
</feature>
<comment type="subcellular location">
    <subcellularLocation>
        <location evidence="1">Membrane</location>
        <topology evidence="1">Multi-pass membrane protein</topology>
    </subcellularLocation>
</comment>
<organism evidence="9 10">
    <name type="scientific">Crucibulum laeve</name>
    <dbReference type="NCBI Taxonomy" id="68775"/>
    <lineage>
        <taxon>Eukaryota</taxon>
        <taxon>Fungi</taxon>
        <taxon>Dikarya</taxon>
        <taxon>Basidiomycota</taxon>
        <taxon>Agaricomycotina</taxon>
        <taxon>Agaricomycetes</taxon>
        <taxon>Agaricomycetidae</taxon>
        <taxon>Agaricales</taxon>
        <taxon>Agaricineae</taxon>
        <taxon>Nidulariaceae</taxon>
        <taxon>Crucibulum</taxon>
    </lineage>
</organism>
<keyword evidence="6 7" id="KW-0472">Membrane</keyword>